<protein>
    <submittedName>
        <fullName evidence="2">Uncharacterized protein</fullName>
    </submittedName>
</protein>
<organism evidence="2 3">
    <name type="scientific">Agromyces tropicus</name>
    <dbReference type="NCBI Taxonomy" id="555371"/>
    <lineage>
        <taxon>Bacteria</taxon>
        <taxon>Bacillati</taxon>
        <taxon>Actinomycetota</taxon>
        <taxon>Actinomycetes</taxon>
        <taxon>Micrococcales</taxon>
        <taxon>Microbacteriaceae</taxon>
        <taxon>Agromyces</taxon>
    </lineage>
</organism>
<gene>
    <name evidence="2" type="ORF">GCM10009819_06790</name>
</gene>
<dbReference type="EMBL" id="BAAAPW010000001">
    <property type="protein sequence ID" value="GAA2026289.1"/>
    <property type="molecule type" value="Genomic_DNA"/>
</dbReference>
<name>A0ABP5FH27_9MICO</name>
<keyword evidence="1" id="KW-0175">Coiled coil</keyword>
<sequence length="115" mass="13274">MPDTAVTTTLEELAAEVSRLREEVADARRLARRAEDRGQVENLFNRYMHLHNAFQDEQIIPLWVKRVTPGIRARYTNAGQYTGVPAEYHPYHPSTRQTLEPAPPVLHETFTDTFK</sequence>
<keyword evidence="3" id="KW-1185">Reference proteome</keyword>
<reference evidence="3" key="1">
    <citation type="journal article" date="2019" name="Int. J. Syst. Evol. Microbiol.">
        <title>The Global Catalogue of Microorganisms (GCM) 10K type strain sequencing project: providing services to taxonomists for standard genome sequencing and annotation.</title>
        <authorList>
            <consortium name="The Broad Institute Genomics Platform"/>
            <consortium name="The Broad Institute Genome Sequencing Center for Infectious Disease"/>
            <person name="Wu L."/>
            <person name="Ma J."/>
        </authorList>
    </citation>
    <scope>NUCLEOTIDE SEQUENCE [LARGE SCALE GENOMIC DNA]</scope>
    <source>
        <strain evidence="3">JCM 15672</strain>
    </source>
</reference>
<evidence type="ECO:0000313" key="2">
    <source>
        <dbReference type="EMBL" id="GAA2026289.1"/>
    </source>
</evidence>
<proteinExistence type="predicted"/>
<evidence type="ECO:0000256" key="1">
    <source>
        <dbReference type="SAM" id="Coils"/>
    </source>
</evidence>
<comment type="caution">
    <text evidence="2">The sequence shown here is derived from an EMBL/GenBank/DDBJ whole genome shotgun (WGS) entry which is preliminary data.</text>
</comment>
<accession>A0ABP5FH27</accession>
<feature type="coiled-coil region" evidence="1">
    <location>
        <begin position="10"/>
        <end position="37"/>
    </location>
</feature>
<dbReference type="Proteomes" id="UP001501196">
    <property type="component" value="Unassembled WGS sequence"/>
</dbReference>
<evidence type="ECO:0000313" key="3">
    <source>
        <dbReference type="Proteomes" id="UP001501196"/>
    </source>
</evidence>
<dbReference type="RefSeq" id="WP_344369453.1">
    <property type="nucleotide sequence ID" value="NZ_BAAAPW010000001.1"/>
</dbReference>